<dbReference type="InterPro" id="IPR036102">
    <property type="entry name" value="OsmC/Ohrsf"/>
</dbReference>
<dbReference type="SUPFAM" id="SSF82784">
    <property type="entry name" value="OsmC-like"/>
    <property type="match status" value="1"/>
</dbReference>
<evidence type="ECO:0000313" key="2">
    <source>
        <dbReference type="Proteomes" id="UP000241964"/>
    </source>
</evidence>
<gene>
    <name evidence="1" type="ORF">CLV60_115111</name>
</gene>
<dbReference type="Proteomes" id="UP000241964">
    <property type="component" value="Unassembled WGS sequence"/>
</dbReference>
<organism evidence="1 2">
    <name type="scientific">Dyadobacter jiangsuensis</name>
    <dbReference type="NCBI Taxonomy" id="1591085"/>
    <lineage>
        <taxon>Bacteria</taxon>
        <taxon>Pseudomonadati</taxon>
        <taxon>Bacteroidota</taxon>
        <taxon>Cytophagia</taxon>
        <taxon>Cytophagales</taxon>
        <taxon>Spirosomataceae</taxon>
        <taxon>Dyadobacter</taxon>
    </lineage>
</organism>
<evidence type="ECO:0000313" key="1">
    <source>
        <dbReference type="EMBL" id="PSL23915.1"/>
    </source>
</evidence>
<dbReference type="RefSeq" id="WP_106598473.1">
    <property type="nucleotide sequence ID" value="NZ_PYAS01000015.1"/>
</dbReference>
<dbReference type="InterPro" id="IPR015946">
    <property type="entry name" value="KH_dom-like_a/b"/>
</dbReference>
<dbReference type="PANTHER" id="PTHR35368">
    <property type="entry name" value="HYDROPEROXIDE REDUCTASE"/>
    <property type="match status" value="1"/>
</dbReference>
<dbReference type="Pfam" id="PF02566">
    <property type="entry name" value="OsmC"/>
    <property type="match status" value="1"/>
</dbReference>
<dbReference type="Gene3D" id="3.30.300.20">
    <property type="match status" value="1"/>
</dbReference>
<keyword evidence="2" id="KW-1185">Reference proteome</keyword>
<dbReference type="PANTHER" id="PTHR35368:SF1">
    <property type="entry name" value="HYDROPEROXIDE REDUCTASE"/>
    <property type="match status" value="1"/>
</dbReference>
<name>A0A2P8FQH7_9BACT</name>
<dbReference type="AlphaFoldDB" id="A0A2P8FQH7"/>
<comment type="caution">
    <text evidence="1">The sequence shown here is derived from an EMBL/GenBank/DDBJ whole genome shotgun (WGS) entry which is preliminary data.</text>
</comment>
<reference evidence="1 2" key="1">
    <citation type="submission" date="2018-03" db="EMBL/GenBank/DDBJ databases">
        <title>Genomic Encyclopedia of Archaeal and Bacterial Type Strains, Phase II (KMG-II): from individual species to whole genera.</title>
        <authorList>
            <person name="Goeker M."/>
        </authorList>
    </citation>
    <scope>NUCLEOTIDE SEQUENCE [LARGE SCALE GENOMIC DNA]</scope>
    <source>
        <strain evidence="1 2">DSM 29057</strain>
    </source>
</reference>
<dbReference type="EMBL" id="PYAS01000015">
    <property type="protein sequence ID" value="PSL23915.1"/>
    <property type="molecule type" value="Genomic_DNA"/>
</dbReference>
<dbReference type="OrthoDB" id="1358603at2"/>
<sequence length="136" mass="14829">MQISASIQNSLNRHTITVATNGTEKQLQIPPRETGYGSSVNGGEMLLLALATCYCNDIYREAALRNIVVDDIDVKCFADFGAPGDSGTNFRYEVSVTSNASGAEIEELIRHTDQVAEIHNTLRKGVKVDLIQSKNL</sequence>
<protein>
    <submittedName>
        <fullName evidence="1">Organic hydroperoxide reductase OsmC/OhrA</fullName>
    </submittedName>
</protein>
<dbReference type="InterPro" id="IPR003718">
    <property type="entry name" value="OsmC/Ohr_fam"/>
</dbReference>
<dbReference type="InterPro" id="IPR052924">
    <property type="entry name" value="OsmC/Ohr_hydroprdx_reductase"/>
</dbReference>
<proteinExistence type="predicted"/>
<accession>A0A2P8FQH7</accession>